<organism evidence="6 7">
    <name type="scientific">Candidatus Curtissbacteria bacterium RIFCSPLOWO2_01_FULL_42_50</name>
    <dbReference type="NCBI Taxonomy" id="1797730"/>
    <lineage>
        <taxon>Bacteria</taxon>
        <taxon>Candidatus Curtissiibacteriota</taxon>
    </lineage>
</organism>
<evidence type="ECO:0000256" key="4">
    <source>
        <dbReference type="SAM" id="MobiDB-lite"/>
    </source>
</evidence>
<evidence type="ECO:0000259" key="5">
    <source>
        <dbReference type="PROSITE" id="PS50830"/>
    </source>
</evidence>
<sequence length="249" mass="27561">MNIRKVLAIGSIFILGILAGLLFARSQFSKRATNKILSESSIFSPLPAATVNPSVIGLESANLKVTKIIDGDTFVLESGETVRLIGIDAPERTDCFSSEATEEIARLILNKGVKLEKDISETDRYQRLLRYVWLDEIFINDYLVRGGFATASDWLPDSKFKEQFRKAEVEAKENNRGLWSTCESGGPDSQSYSKPGLEYVDKPGLMGGDKDCSDFKTHTEAQAFFEKAGPFDPHKLDHDNDGIACESLP</sequence>
<protein>
    <recommendedName>
        <fullName evidence="5">TNase-like domain-containing protein</fullName>
    </recommendedName>
</protein>
<dbReference type="InterPro" id="IPR008613">
    <property type="entry name" value="Excalibur_Ca-bd_domain"/>
</dbReference>
<dbReference type="SUPFAM" id="SSF50199">
    <property type="entry name" value="Staphylococcal nuclease"/>
    <property type="match status" value="1"/>
</dbReference>
<keyword evidence="2" id="KW-0255">Endonuclease</keyword>
<dbReference type="Proteomes" id="UP000177039">
    <property type="component" value="Unassembled WGS sequence"/>
</dbReference>
<keyword evidence="3" id="KW-0378">Hydrolase</keyword>
<feature type="compositionally biased region" description="Basic and acidic residues" evidence="4">
    <location>
        <begin position="232"/>
        <end position="241"/>
    </location>
</feature>
<evidence type="ECO:0000256" key="1">
    <source>
        <dbReference type="ARBA" id="ARBA00022722"/>
    </source>
</evidence>
<dbReference type="EMBL" id="MFBT01000030">
    <property type="protein sequence ID" value="OGD98830.1"/>
    <property type="molecule type" value="Genomic_DNA"/>
</dbReference>
<comment type="caution">
    <text evidence="6">The sequence shown here is derived from an EMBL/GenBank/DDBJ whole genome shotgun (WGS) entry which is preliminary data.</text>
</comment>
<dbReference type="PANTHER" id="PTHR12302">
    <property type="entry name" value="EBNA2 BINDING PROTEIN P100"/>
    <property type="match status" value="1"/>
</dbReference>
<proteinExistence type="predicted"/>
<reference evidence="6 7" key="1">
    <citation type="journal article" date="2016" name="Nat. Commun.">
        <title>Thousands of microbial genomes shed light on interconnected biogeochemical processes in an aquifer system.</title>
        <authorList>
            <person name="Anantharaman K."/>
            <person name="Brown C.T."/>
            <person name="Hug L.A."/>
            <person name="Sharon I."/>
            <person name="Castelle C.J."/>
            <person name="Probst A.J."/>
            <person name="Thomas B.C."/>
            <person name="Singh A."/>
            <person name="Wilkins M.J."/>
            <person name="Karaoz U."/>
            <person name="Brodie E.L."/>
            <person name="Williams K.H."/>
            <person name="Hubbard S.S."/>
            <person name="Banfield J.F."/>
        </authorList>
    </citation>
    <scope>NUCLEOTIDE SEQUENCE [LARGE SCALE GENOMIC DNA]</scope>
</reference>
<dbReference type="GO" id="GO:0004519">
    <property type="term" value="F:endonuclease activity"/>
    <property type="evidence" value="ECO:0007669"/>
    <property type="project" value="UniProtKB-KW"/>
</dbReference>
<accession>A0A1F5H3T3</accession>
<evidence type="ECO:0000256" key="2">
    <source>
        <dbReference type="ARBA" id="ARBA00022759"/>
    </source>
</evidence>
<dbReference type="Pfam" id="PF05901">
    <property type="entry name" value="Excalibur"/>
    <property type="match status" value="1"/>
</dbReference>
<evidence type="ECO:0000256" key="3">
    <source>
        <dbReference type="ARBA" id="ARBA00022801"/>
    </source>
</evidence>
<dbReference type="SMART" id="SM00318">
    <property type="entry name" value="SNc"/>
    <property type="match status" value="1"/>
</dbReference>
<name>A0A1F5H3T3_9BACT</name>
<feature type="domain" description="TNase-like" evidence="5">
    <location>
        <begin position="59"/>
        <end position="181"/>
    </location>
</feature>
<dbReference type="PANTHER" id="PTHR12302:SF3">
    <property type="entry name" value="SERINE_THREONINE-PROTEIN KINASE 31"/>
    <property type="match status" value="1"/>
</dbReference>
<dbReference type="SMART" id="SM00894">
    <property type="entry name" value="Excalibur"/>
    <property type="match status" value="1"/>
</dbReference>
<dbReference type="Gene3D" id="2.40.50.90">
    <property type="match status" value="1"/>
</dbReference>
<feature type="region of interest" description="Disordered" evidence="4">
    <location>
        <begin position="230"/>
        <end position="249"/>
    </location>
</feature>
<keyword evidence="1" id="KW-0540">Nuclease</keyword>
<dbReference type="InterPro" id="IPR016071">
    <property type="entry name" value="Staphylococal_nuclease_OB-fold"/>
</dbReference>
<dbReference type="AlphaFoldDB" id="A0A1F5H3T3"/>
<dbReference type="GO" id="GO:0016787">
    <property type="term" value="F:hydrolase activity"/>
    <property type="evidence" value="ECO:0007669"/>
    <property type="project" value="UniProtKB-KW"/>
</dbReference>
<evidence type="ECO:0000313" key="6">
    <source>
        <dbReference type="EMBL" id="OGD98830.1"/>
    </source>
</evidence>
<dbReference type="InterPro" id="IPR035437">
    <property type="entry name" value="SNase_OB-fold_sf"/>
</dbReference>
<dbReference type="Pfam" id="PF00565">
    <property type="entry name" value="SNase"/>
    <property type="match status" value="1"/>
</dbReference>
<dbReference type="PROSITE" id="PS50830">
    <property type="entry name" value="TNASE_3"/>
    <property type="match status" value="1"/>
</dbReference>
<gene>
    <name evidence="6" type="ORF">A3B54_01640</name>
</gene>
<evidence type="ECO:0000313" key="7">
    <source>
        <dbReference type="Proteomes" id="UP000177039"/>
    </source>
</evidence>